<evidence type="ECO:0000256" key="1">
    <source>
        <dbReference type="SAM" id="Phobius"/>
    </source>
</evidence>
<feature type="transmembrane region" description="Helical" evidence="1">
    <location>
        <begin position="413"/>
        <end position="431"/>
    </location>
</feature>
<proteinExistence type="predicted"/>
<dbReference type="AlphaFoldDB" id="A0A1H0YGP3"/>
<keyword evidence="1" id="KW-0812">Transmembrane</keyword>
<gene>
    <name evidence="2" type="ORF">SAMN05216231_0640</name>
</gene>
<dbReference type="Proteomes" id="UP000199444">
    <property type="component" value="Unassembled WGS sequence"/>
</dbReference>
<feature type="transmembrane region" description="Helical" evidence="1">
    <location>
        <begin position="95"/>
        <end position="115"/>
    </location>
</feature>
<dbReference type="GO" id="GO:0016874">
    <property type="term" value="F:ligase activity"/>
    <property type="evidence" value="ECO:0007669"/>
    <property type="project" value="UniProtKB-KW"/>
</dbReference>
<keyword evidence="3" id="KW-1185">Reference proteome</keyword>
<feature type="transmembrane region" description="Helical" evidence="1">
    <location>
        <begin position="63"/>
        <end position="83"/>
    </location>
</feature>
<accession>A0A1H0YGP3</accession>
<dbReference type="EMBL" id="FNKD01000001">
    <property type="protein sequence ID" value="SDQ14213.1"/>
    <property type="molecule type" value="Genomic_DNA"/>
</dbReference>
<protein>
    <submittedName>
        <fullName evidence="2">O-antigen ligase like membrane protein</fullName>
    </submittedName>
</protein>
<keyword evidence="1" id="KW-1133">Transmembrane helix</keyword>
<feature type="transmembrane region" description="Helical" evidence="1">
    <location>
        <begin position="247"/>
        <end position="266"/>
    </location>
</feature>
<feature type="transmembrane region" description="Helical" evidence="1">
    <location>
        <begin position="221"/>
        <end position="240"/>
    </location>
</feature>
<dbReference type="STRING" id="553311.SAMN05216231_0640"/>
<reference evidence="2 3" key="1">
    <citation type="submission" date="2016-10" db="EMBL/GenBank/DDBJ databases">
        <authorList>
            <person name="de Groot N.N."/>
        </authorList>
    </citation>
    <scope>NUCLEOTIDE SEQUENCE [LARGE SCALE GENOMIC DNA]</scope>
    <source>
        <strain evidence="2 3">CGMCC 1.10449</strain>
    </source>
</reference>
<feature type="transmembrane region" description="Helical" evidence="1">
    <location>
        <begin position="127"/>
        <end position="147"/>
    </location>
</feature>
<dbReference type="InterPro" id="IPR049504">
    <property type="entry name" value="O-antigen_lig"/>
</dbReference>
<name>A0A1H0YGP3_9BACI</name>
<dbReference type="RefSeq" id="WP_092491503.1">
    <property type="nucleotide sequence ID" value="NZ_FNKD01000001.1"/>
</dbReference>
<evidence type="ECO:0000313" key="2">
    <source>
        <dbReference type="EMBL" id="SDQ14213.1"/>
    </source>
</evidence>
<evidence type="ECO:0000313" key="3">
    <source>
        <dbReference type="Proteomes" id="UP000199444"/>
    </source>
</evidence>
<feature type="transmembrane region" description="Helical" evidence="1">
    <location>
        <begin position="199"/>
        <end position="215"/>
    </location>
</feature>
<feature type="transmembrane region" description="Helical" evidence="1">
    <location>
        <begin position="38"/>
        <end position="56"/>
    </location>
</feature>
<feature type="transmembrane region" description="Helical" evidence="1">
    <location>
        <begin position="386"/>
        <end position="407"/>
    </location>
</feature>
<feature type="transmembrane region" description="Helical" evidence="1">
    <location>
        <begin position="167"/>
        <end position="187"/>
    </location>
</feature>
<feature type="transmembrane region" description="Helical" evidence="1">
    <location>
        <begin position="351"/>
        <end position="374"/>
    </location>
</feature>
<organism evidence="2 3">
    <name type="scientific">Virgibacillus salinus</name>
    <dbReference type="NCBI Taxonomy" id="553311"/>
    <lineage>
        <taxon>Bacteria</taxon>
        <taxon>Bacillati</taxon>
        <taxon>Bacillota</taxon>
        <taxon>Bacilli</taxon>
        <taxon>Bacillales</taxon>
        <taxon>Bacillaceae</taxon>
        <taxon>Virgibacillus</taxon>
    </lineage>
</organism>
<keyword evidence="1" id="KW-0472">Membrane</keyword>
<dbReference type="Pfam" id="PF13425">
    <property type="entry name" value="O-antigen_lig"/>
    <property type="match status" value="1"/>
</dbReference>
<feature type="transmembrane region" description="Helical" evidence="1">
    <location>
        <begin position="12"/>
        <end position="32"/>
    </location>
</feature>
<keyword evidence="2" id="KW-0436">Ligase</keyword>
<sequence>MNLDLQKHRNSVEILFIYFILLQPALDVLAYFNIPISIILRVVAMGMGFIYILILPDNKERKIGLIYIIMLGLFMVIHFTNNLMVKNQFMMSLEITYIIKSVFFVELLIVYVFVIRSFSLKKNWQRIIQLCIFINMVSIAAVMLLAGLSDTAKRSYGALAKEGHSGWFFSGNELSVILGMGFSMMVLYMINQKSRLKKARLLPFIGLVIWAMLTVGTKVSFGSIIIVLSISILVLIPKIVRNRKDWFNVITLSALLAATILITPSTSIGNNLSFSFGIDFTNQENRPFNMEEDHGNEGQLHQNLLSGRSDFLNNIKEQYREAPLSQRLFGMGVGGNYVVSPKLIEMDFLDWYYNFGLLGFVLLMLPFIYFGYHILINIFNYHLKKINLAIVLVGLSVSLGLGSSMIAGHVLSSPASSIYLGIFIAYLFALTKQQQSSYIKK</sequence>